<protein>
    <submittedName>
        <fullName evidence="6">DUF4870 domain-containing protein</fullName>
    </submittedName>
</protein>
<dbReference type="Pfam" id="PF09685">
    <property type="entry name" value="MamF_MmsF"/>
    <property type="match status" value="1"/>
</dbReference>
<gene>
    <name evidence="6" type="ORF">E0Y62_22005</name>
</gene>
<evidence type="ECO:0000256" key="5">
    <source>
        <dbReference type="SAM" id="Phobius"/>
    </source>
</evidence>
<dbReference type="Proteomes" id="UP000293846">
    <property type="component" value="Unassembled WGS sequence"/>
</dbReference>
<reference evidence="6 7" key="1">
    <citation type="submission" date="2019-03" db="EMBL/GenBank/DDBJ databases">
        <authorList>
            <person name="Jensen L."/>
            <person name="Storgaard J."/>
            <person name="Sulaj E."/>
            <person name="Schramm A."/>
            <person name="Marshall I.P.G."/>
        </authorList>
    </citation>
    <scope>NUCLEOTIDE SEQUENCE [LARGE SCALE GENOMIC DNA]</scope>
    <source>
        <strain evidence="6 7">2017H2G3</strain>
    </source>
</reference>
<dbReference type="OrthoDB" id="2989462at2"/>
<proteinExistence type="predicted"/>
<evidence type="ECO:0000256" key="2">
    <source>
        <dbReference type="ARBA" id="ARBA00022692"/>
    </source>
</evidence>
<feature type="transmembrane region" description="Helical" evidence="5">
    <location>
        <begin position="41"/>
        <end position="61"/>
    </location>
</feature>
<dbReference type="RefSeq" id="WP_057762003.1">
    <property type="nucleotide sequence ID" value="NZ_LMBX01000004.1"/>
</dbReference>
<dbReference type="STRING" id="1742358.GCA_001439605_04203"/>
<evidence type="ECO:0000256" key="4">
    <source>
        <dbReference type="ARBA" id="ARBA00023136"/>
    </source>
</evidence>
<feature type="transmembrane region" description="Helical" evidence="5">
    <location>
        <begin position="6"/>
        <end position="29"/>
    </location>
</feature>
<evidence type="ECO:0000313" key="7">
    <source>
        <dbReference type="Proteomes" id="UP000293846"/>
    </source>
</evidence>
<name>A0A4R1APW5_9BACI</name>
<comment type="subcellular location">
    <subcellularLocation>
        <location evidence="1">Membrane</location>
        <topology evidence="1">Multi-pass membrane protein</topology>
    </subcellularLocation>
</comment>
<keyword evidence="2 5" id="KW-0812">Transmembrane</keyword>
<organism evidence="6 7">
    <name type="scientific">Cytobacillus praedii</name>
    <dbReference type="NCBI Taxonomy" id="1742358"/>
    <lineage>
        <taxon>Bacteria</taxon>
        <taxon>Bacillati</taxon>
        <taxon>Bacillota</taxon>
        <taxon>Bacilli</taxon>
        <taxon>Bacillales</taxon>
        <taxon>Bacillaceae</taxon>
        <taxon>Cytobacillus</taxon>
    </lineage>
</organism>
<feature type="transmembrane region" description="Helical" evidence="5">
    <location>
        <begin position="67"/>
        <end position="87"/>
    </location>
</feature>
<evidence type="ECO:0000313" key="6">
    <source>
        <dbReference type="EMBL" id="TCJ01870.1"/>
    </source>
</evidence>
<accession>A0A4R1APW5</accession>
<evidence type="ECO:0000256" key="1">
    <source>
        <dbReference type="ARBA" id="ARBA00004141"/>
    </source>
</evidence>
<dbReference type="EMBL" id="SJTH01000047">
    <property type="protein sequence ID" value="TCJ01870.1"/>
    <property type="molecule type" value="Genomic_DNA"/>
</dbReference>
<keyword evidence="7" id="KW-1185">Reference proteome</keyword>
<sequence>MENKGLKILIHASTWFAPILVPIITYFISSDREIKSLSLQAMIFHIVIGILISVSAFFSWILIGIPFLIIFGIIAIVAPIVGIVKAINERPFRYPIIGSWFD</sequence>
<comment type="caution">
    <text evidence="6">The sequence shown here is derived from an EMBL/GenBank/DDBJ whole genome shotgun (WGS) entry which is preliminary data.</text>
</comment>
<keyword evidence="3 5" id="KW-1133">Transmembrane helix</keyword>
<dbReference type="AlphaFoldDB" id="A0A4R1APW5"/>
<dbReference type="InterPro" id="IPR019109">
    <property type="entry name" value="MamF_MmsF"/>
</dbReference>
<evidence type="ECO:0000256" key="3">
    <source>
        <dbReference type="ARBA" id="ARBA00022989"/>
    </source>
</evidence>
<keyword evidence="4 5" id="KW-0472">Membrane</keyword>